<name>A0A5C5Y9K9_9PLAN</name>
<evidence type="ECO:0000256" key="1">
    <source>
        <dbReference type="ARBA" id="ARBA00004651"/>
    </source>
</evidence>
<dbReference type="PANTHER" id="PTHR43738:SF3">
    <property type="entry name" value="ABC TRANSPORTER PERMEASE"/>
    <property type="match status" value="1"/>
</dbReference>
<keyword evidence="9" id="KW-0547">Nucleotide-binding</keyword>
<dbReference type="GO" id="GO:0016787">
    <property type="term" value="F:hydrolase activity"/>
    <property type="evidence" value="ECO:0007669"/>
    <property type="project" value="UniProtKB-KW"/>
</dbReference>
<keyword evidence="10" id="KW-1185">Reference proteome</keyword>
<keyword evidence="2" id="KW-1003">Cell membrane</keyword>
<comment type="subcellular location">
    <subcellularLocation>
        <location evidence="1">Cell membrane</location>
        <topology evidence="1">Multi-pass membrane protein</topology>
    </subcellularLocation>
</comment>
<dbReference type="EC" id="3.6.3.-" evidence="9"/>
<proteinExistence type="predicted"/>
<evidence type="ECO:0000313" key="9">
    <source>
        <dbReference type="EMBL" id="TWT71005.1"/>
    </source>
</evidence>
<evidence type="ECO:0000256" key="6">
    <source>
        <dbReference type="SAM" id="Phobius"/>
    </source>
</evidence>
<protein>
    <submittedName>
        <fullName evidence="9">Macrolide export ATP-binding/permease protein MacB</fullName>
        <ecNumber evidence="9">3.6.3.-</ecNumber>
    </submittedName>
</protein>
<evidence type="ECO:0000256" key="4">
    <source>
        <dbReference type="ARBA" id="ARBA00022989"/>
    </source>
</evidence>
<feature type="domain" description="MacB-like periplasmic core" evidence="8">
    <location>
        <begin position="72"/>
        <end position="272"/>
    </location>
</feature>
<keyword evidence="9" id="KW-0067">ATP-binding</keyword>
<gene>
    <name evidence="9" type="primary">macB_4</name>
    <name evidence="9" type="ORF">Pan14r_33150</name>
</gene>
<organism evidence="9 10">
    <name type="scientific">Crateriforma conspicua</name>
    <dbReference type="NCBI Taxonomy" id="2527996"/>
    <lineage>
        <taxon>Bacteria</taxon>
        <taxon>Pseudomonadati</taxon>
        <taxon>Planctomycetota</taxon>
        <taxon>Planctomycetia</taxon>
        <taxon>Planctomycetales</taxon>
        <taxon>Planctomycetaceae</taxon>
        <taxon>Crateriforma</taxon>
    </lineage>
</organism>
<dbReference type="Proteomes" id="UP000317238">
    <property type="component" value="Unassembled WGS sequence"/>
</dbReference>
<keyword evidence="4 6" id="KW-1133">Transmembrane helix</keyword>
<feature type="domain" description="ABC3 transporter permease C-terminal" evidence="7">
    <location>
        <begin position="305"/>
        <end position="419"/>
    </location>
</feature>
<dbReference type="Pfam" id="PF02687">
    <property type="entry name" value="FtsX"/>
    <property type="match status" value="1"/>
</dbReference>
<reference evidence="9 10" key="1">
    <citation type="submission" date="2019-02" db="EMBL/GenBank/DDBJ databases">
        <title>Deep-cultivation of Planctomycetes and their phenomic and genomic characterization uncovers novel biology.</title>
        <authorList>
            <person name="Wiegand S."/>
            <person name="Jogler M."/>
            <person name="Boedeker C."/>
            <person name="Pinto D."/>
            <person name="Vollmers J."/>
            <person name="Rivas-Marin E."/>
            <person name="Kohn T."/>
            <person name="Peeters S.H."/>
            <person name="Heuer A."/>
            <person name="Rast P."/>
            <person name="Oberbeckmann S."/>
            <person name="Bunk B."/>
            <person name="Jeske O."/>
            <person name="Meyerdierks A."/>
            <person name="Storesund J.E."/>
            <person name="Kallscheuer N."/>
            <person name="Luecker S."/>
            <person name="Lage O.M."/>
            <person name="Pohl T."/>
            <person name="Merkel B.J."/>
            <person name="Hornburger P."/>
            <person name="Mueller R.-W."/>
            <person name="Bruemmer F."/>
            <person name="Labrenz M."/>
            <person name="Spormann A.M."/>
            <person name="Op Den Camp H."/>
            <person name="Overmann J."/>
            <person name="Amann R."/>
            <person name="Jetten M.S.M."/>
            <person name="Mascher T."/>
            <person name="Medema M.H."/>
            <person name="Devos D.P."/>
            <person name="Kaster A.-K."/>
            <person name="Ovreas L."/>
            <person name="Rohde M."/>
            <person name="Galperin M.Y."/>
            <person name="Jogler C."/>
        </authorList>
    </citation>
    <scope>NUCLEOTIDE SEQUENCE [LARGE SCALE GENOMIC DNA]</scope>
    <source>
        <strain evidence="9 10">Pan14r</strain>
    </source>
</reference>
<dbReference type="GO" id="GO:0005886">
    <property type="term" value="C:plasma membrane"/>
    <property type="evidence" value="ECO:0007669"/>
    <property type="project" value="UniProtKB-SubCell"/>
</dbReference>
<keyword evidence="9" id="KW-0378">Hydrolase</keyword>
<feature type="transmembrane region" description="Helical" evidence="6">
    <location>
        <begin position="393"/>
        <end position="414"/>
    </location>
</feature>
<dbReference type="AlphaFoldDB" id="A0A5C5Y9K9"/>
<evidence type="ECO:0000313" key="10">
    <source>
        <dbReference type="Proteomes" id="UP000317238"/>
    </source>
</evidence>
<feature type="transmembrane region" description="Helical" evidence="6">
    <location>
        <begin position="73"/>
        <end position="96"/>
    </location>
</feature>
<keyword evidence="3 6" id="KW-0812">Transmembrane</keyword>
<evidence type="ECO:0000256" key="2">
    <source>
        <dbReference type="ARBA" id="ARBA00022475"/>
    </source>
</evidence>
<dbReference type="PANTHER" id="PTHR43738">
    <property type="entry name" value="ABC TRANSPORTER, MEMBRANE PROTEIN"/>
    <property type="match status" value="1"/>
</dbReference>
<sequence length="429" mass="46833">MSVMWMSAWWAFSRNPIPSFKSDRSKGVPRLKWIDRGDRIFVEKVEVLPKESRPVRFTSLIAKNLFRRPFRSLLTLAALTTAIASVVALLGIASGFKESFAGVYRSHSVDIVVSRQGAADRLSSSLDASIADRIGNVPSVQKSAVVLLETLSLEQQGVYGIPAMGLRPDSWMMDNFQFQSSGNDQSKDRRVWLGKNLADRLETQPGDTVLLFDDPYRVADVFTSRSTWENGSMVLPLDQLQALTGREDQVTYVNVVIDPTSTQQQAGQVVRRIESLDAKLLPLLTEDFVSTDTRMQIASAMAWMTSMIAILIGAVGTLNTMMTSVVERTGEIGILRAIGWSRRRVVAMILGESCLLAVASTLSGIACAVVLTWLMSRSPAVAGVLNPSIRPVVMFQGSVIGIGIGVIGALLPAVRAARLMPTDAFRDLA</sequence>
<comment type="caution">
    <text evidence="9">The sequence shown here is derived from an EMBL/GenBank/DDBJ whole genome shotgun (WGS) entry which is preliminary data.</text>
</comment>
<dbReference type="InterPro" id="IPR051125">
    <property type="entry name" value="ABC-4/HrtB_transporter"/>
</dbReference>
<feature type="transmembrane region" description="Helical" evidence="6">
    <location>
        <begin position="345"/>
        <end position="373"/>
    </location>
</feature>
<dbReference type="InterPro" id="IPR025857">
    <property type="entry name" value="MacB_PCD"/>
</dbReference>
<evidence type="ECO:0000259" key="8">
    <source>
        <dbReference type="Pfam" id="PF12704"/>
    </source>
</evidence>
<dbReference type="InterPro" id="IPR003838">
    <property type="entry name" value="ABC3_permease_C"/>
</dbReference>
<evidence type="ECO:0000256" key="3">
    <source>
        <dbReference type="ARBA" id="ARBA00022692"/>
    </source>
</evidence>
<evidence type="ECO:0000256" key="5">
    <source>
        <dbReference type="ARBA" id="ARBA00023136"/>
    </source>
</evidence>
<keyword evidence="5 6" id="KW-0472">Membrane</keyword>
<dbReference type="GO" id="GO:0005524">
    <property type="term" value="F:ATP binding"/>
    <property type="evidence" value="ECO:0007669"/>
    <property type="project" value="UniProtKB-KW"/>
</dbReference>
<evidence type="ECO:0000259" key="7">
    <source>
        <dbReference type="Pfam" id="PF02687"/>
    </source>
</evidence>
<dbReference type="EMBL" id="SJPL01000001">
    <property type="protein sequence ID" value="TWT71005.1"/>
    <property type="molecule type" value="Genomic_DNA"/>
</dbReference>
<dbReference type="Pfam" id="PF12704">
    <property type="entry name" value="MacB_PCD"/>
    <property type="match status" value="1"/>
</dbReference>
<accession>A0A5C5Y9K9</accession>
<feature type="transmembrane region" description="Helical" evidence="6">
    <location>
        <begin position="300"/>
        <end position="318"/>
    </location>
</feature>